<comment type="caution">
    <text evidence="1">The sequence shown here is derived from an EMBL/GenBank/DDBJ whole genome shotgun (WGS) entry which is preliminary data.</text>
</comment>
<dbReference type="AlphaFoldDB" id="S6G5W4"/>
<sequence length="125" mass="13819">MHGTMHMVWVLLKQRVVSKLILFIDSDDIRTVPACERSESRCYRHCTWARVVAVLDAGYFNFILLLNSKVIGISTATCHIISSLTIRKAARSAISSSITAYEQSMTLPPLRSLAAMACSRASVST</sequence>
<protein>
    <submittedName>
        <fullName evidence="1">Uncharacterized protein</fullName>
    </submittedName>
</protein>
<dbReference type="Proteomes" id="UP000053165">
    <property type="component" value="Unassembled WGS sequence"/>
</dbReference>
<gene>
    <name evidence="1" type="ORF">CRT38_03682</name>
</gene>
<name>S6G5W4_ANAPH</name>
<evidence type="ECO:0000313" key="2">
    <source>
        <dbReference type="Proteomes" id="UP000053165"/>
    </source>
</evidence>
<organism evidence="1 2">
    <name type="scientific">Anaplasma phagocytophilum str. CRT38</name>
    <dbReference type="NCBI Taxonomy" id="1269275"/>
    <lineage>
        <taxon>Bacteria</taxon>
        <taxon>Pseudomonadati</taxon>
        <taxon>Pseudomonadota</taxon>
        <taxon>Alphaproteobacteria</taxon>
        <taxon>Rickettsiales</taxon>
        <taxon>Anaplasmataceae</taxon>
        <taxon>Anaplasma</taxon>
        <taxon>phagocytophilum group</taxon>
    </lineage>
</organism>
<proteinExistence type="predicted"/>
<accession>S6G5W4</accession>
<dbReference type="EMBL" id="APHI01000002">
    <property type="protein sequence ID" value="EOA62335.1"/>
    <property type="molecule type" value="Genomic_DNA"/>
</dbReference>
<reference evidence="1 2" key="1">
    <citation type="submission" date="2013-03" db="EMBL/GenBank/DDBJ databases">
        <title>Genome sequence of Anaplasma phagocytophilum strain CRT38.</title>
        <authorList>
            <person name="Felsheim R.F."/>
            <person name="Kurtti T.J."/>
            <person name="Munderloh U.G."/>
        </authorList>
    </citation>
    <scope>NUCLEOTIDE SEQUENCE [LARGE SCALE GENOMIC DNA]</scope>
    <source>
        <strain evidence="1 2">CRT38</strain>
    </source>
</reference>
<evidence type="ECO:0000313" key="1">
    <source>
        <dbReference type="EMBL" id="EOA62335.1"/>
    </source>
</evidence>